<dbReference type="RefSeq" id="WP_309261547.1">
    <property type="nucleotide sequence ID" value="NZ_JARUHG010000001.1"/>
</dbReference>
<dbReference type="EMBL" id="JARUHG010000001">
    <property type="protein sequence ID" value="MDR0182404.1"/>
    <property type="molecule type" value="Genomic_DNA"/>
</dbReference>
<sequence>MIKPGSLREHLVAALPRLSESPDKLLVFIDAGRAIATGVETMSFEYRYNLNLVLTDFSGGPDDVFVPLLQWVRLHQRELLDNPQRRDEIRFEADLLDHGQVDLSITLPLTERVIVRQQEGGGIAIAHAPEPELPPAIYGTP</sequence>
<dbReference type="Pfam" id="PF06891">
    <property type="entry name" value="P2_Phage_GpR"/>
    <property type="match status" value="1"/>
</dbReference>
<accession>A0ABU1CB29</accession>
<evidence type="ECO:0000313" key="2">
    <source>
        <dbReference type="Proteomes" id="UP001233535"/>
    </source>
</evidence>
<reference evidence="1 2" key="1">
    <citation type="submission" date="2023-04" db="EMBL/GenBank/DDBJ databases">
        <title>Lysobacter sp. strain UC isolated from soil sample.</title>
        <authorList>
            <person name="Choksket S."/>
            <person name="Harshvardhan F."/>
            <person name="Rana R."/>
            <person name="Patil P.B."/>
            <person name="Korpole S."/>
        </authorList>
    </citation>
    <scope>NUCLEOTIDE SEQUENCE [LARGE SCALE GENOMIC DNA]</scope>
    <source>
        <strain evidence="1 2">UC</strain>
    </source>
</reference>
<organism evidence="1 2">
    <name type="scientific">Lysobacter arvi</name>
    <dbReference type="NCBI Taxonomy" id="3038776"/>
    <lineage>
        <taxon>Bacteria</taxon>
        <taxon>Pseudomonadati</taxon>
        <taxon>Pseudomonadota</taxon>
        <taxon>Gammaproteobacteria</taxon>
        <taxon>Lysobacterales</taxon>
        <taxon>Lysobacteraceae</taxon>
        <taxon>Lysobacter</taxon>
    </lineage>
</organism>
<protein>
    <submittedName>
        <fullName evidence="1">Phage tail protein</fullName>
    </submittedName>
</protein>
<proteinExistence type="predicted"/>
<comment type="caution">
    <text evidence="1">The sequence shown here is derived from an EMBL/GenBank/DDBJ whole genome shotgun (WGS) entry which is preliminary data.</text>
</comment>
<evidence type="ECO:0000313" key="1">
    <source>
        <dbReference type="EMBL" id="MDR0182404.1"/>
    </source>
</evidence>
<dbReference type="InterPro" id="IPR009678">
    <property type="entry name" value="Phage_tail_completion_R"/>
</dbReference>
<name>A0ABU1CB29_9GAMM</name>
<gene>
    <name evidence="1" type="ORF">P8609_05375</name>
</gene>
<keyword evidence="2" id="KW-1185">Reference proteome</keyword>
<dbReference type="Proteomes" id="UP001233535">
    <property type="component" value="Unassembled WGS sequence"/>
</dbReference>